<evidence type="ECO:0000256" key="5">
    <source>
        <dbReference type="ARBA" id="ARBA00022826"/>
    </source>
</evidence>
<feature type="region of interest" description="Disordered" evidence="12">
    <location>
        <begin position="978"/>
        <end position="997"/>
    </location>
</feature>
<keyword evidence="2" id="KW-0813">Transport</keyword>
<feature type="transmembrane region" description="Helical" evidence="13">
    <location>
        <begin position="344"/>
        <end position="366"/>
    </location>
</feature>
<keyword evidence="8 13" id="KW-1133">Transmembrane helix</keyword>
<dbReference type="CDD" id="cd00038">
    <property type="entry name" value="CAP_ED"/>
    <property type="match status" value="2"/>
</dbReference>
<dbReference type="InterPro" id="IPR014710">
    <property type="entry name" value="RmlC-like_jellyroll"/>
</dbReference>
<dbReference type="SUPFAM" id="SSF51206">
    <property type="entry name" value="cAMP-binding domain-like"/>
    <property type="match status" value="1"/>
</dbReference>
<feature type="region of interest" description="Disordered" evidence="12">
    <location>
        <begin position="1"/>
        <end position="98"/>
    </location>
</feature>
<evidence type="ECO:0000256" key="1">
    <source>
        <dbReference type="ARBA" id="ARBA00004141"/>
    </source>
</evidence>
<evidence type="ECO:0000256" key="10">
    <source>
        <dbReference type="ARBA" id="ARBA00023136"/>
    </source>
</evidence>
<dbReference type="GO" id="GO:0005249">
    <property type="term" value="F:voltage-gated potassium channel activity"/>
    <property type="evidence" value="ECO:0007669"/>
    <property type="project" value="InterPro"/>
</dbReference>
<feature type="compositionally biased region" description="Polar residues" evidence="12">
    <location>
        <begin position="80"/>
        <end position="95"/>
    </location>
</feature>
<keyword evidence="4 13" id="KW-0812">Transmembrane</keyword>
<evidence type="ECO:0000259" key="14">
    <source>
        <dbReference type="PROSITE" id="PS50042"/>
    </source>
</evidence>
<dbReference type="GO" id="GO:0034702">
    <property type="term" value="C:monoatomic ion channel complex"/>
    <property type="evidence" value="ECO:0007669"/>
    <property type="project" value="UniProtKB-KW"/>
</dbReference>
<feature type="region of interest" description="Disordered" evidence="12">
    <location>
        <begin position="918"/>
        <end position="972"/>
    </location>
</feature>
<gene>
    <name evidence="15" type="primary">KCNH7</name>
    <name evidence="15" type="ORF">TSPGSL018_3855</name>
</gene>
<feature type="domain" description="Cyclic nucleotide-binding" evidence="14">
    <location>
        <begin position="853"/>
        <end position="897"/>
    </location>
</feature>
<keyword evidence="3" id="KW-0633">Potassium transport</keyword>
<feature type="transmembrane region" description="Helical" evidence="13">
    <location>
        <begin position="397"/>
        <end position="418"/>
    </location>
</feature>
<keyword evidence="9" id="KW-0406">Ion transport</keyword>
<feature type="compositionally biased region" description="Basic and acidic residues" evidence="12">
    <location>
        <begin position="986"/>
        <end position="997"/>
    </location>
</feature>
<keyword evidence="11" id="KW-0407">Ion channel</keyword>
<dbReference type="InterPro" id="IPR005821">
    <property type="entry name" value="Ion_trans_dom"/>
</dbReference>
<sequence length="1059" mass="118245">MSIATAATHFGMRRSKSEVTDLDQTSAHTPRIPSKTPSKFAVKNSVSFAEHLDSPSPSARPPVARETWSYPASEDGRAPSVQSSRAQSANFSVASSGKGDRLVSQIAERLSRSLMARPRELRLASSIVPPNWQLNFGRPNSRSGQGLYSAQLSRVKTRRASASSANRSASIRSCGEAARPLSGGCEDGDTAREGLVGGRRRLTAGESIKRSASAVIKLFSLATTRSGPSQRAAPQPSKRRQWWLQDPQGAPMMAWDAVLVLTIIYTMLVVPFEVSFLTFTGLAEYFRSPIFWVNRAIDAVYAADILLRFVTIYYDKDAQVWIVEPRKIVARYARTWLVPDLVTLIPFDFLLFFGGSSGAAQIIKLLRLGKLLRISKASNVLVRIEESVEINYGLVDLLKYTGILLLITHWLACVLGFLTTLDHETNWATVYFDIAETCAPPQPDGGQEPGQCVSAADLYVAAVYWSFSTITTVGYGDIVPTNTPERVMAILCMVAGVTVFGYFMGNMTSIVADMNEAMQQHNKRVEAMEKFLRFRDIPPGLAARVRNYYKFLWERELQEDEKQWLDGLNATLRTEMVLYMFHDAINRTPFFNGKHPHFIAAMVQNLKPETYAPFDVVCRQGEPATSMYFVSRGSLNLCLRIADEVAQDILTGKDVPKMDTYTELRETDSTGKAHGDLERLRSSFDEHRTSLDGRNMQKVGSGSAAVPAVSSEHDSMYARQKILQAMKNDPRDIQRAQLRGGVRRRGASVQEDSDDETVIEEFSVDDEAIYIIPDDLCKIRSRRTSSQLHVDPDPLSDDEDGSGWNMESFTEQIDQEFYNLFSLSRRATQVHSDLEMIEAVSLMGNGAHAYRRMGVLRPGTYFGEYSCLLGLRRTITVVAQDFVEVFAMQRKELDMVLEDWPDIAAEFRNMVDRAAPTPKDGGDIWHVNLGSGPLPTPSLRPPQNSVERPLEGESSLRETTGSGRHSVSFGFCSETQPQKETTFVESHTRSKSYDRAKSAASRVQALKHRRESLAVQALPKLEPESQNSLFEDSSQRSLVPPKPPHMLERIKNRRTSNVF</sequence>
<protein>
    <submittedName>
        <fullName evidence="15">Potassium voltage-gated channel Eag-related subfamily H member 7</fullName>
    </submittedName>
</protein>
<dbReference type="GO" id="GO:0042391">
    <property type="term" value="P:regulation of membrane potential"/>
    <property type="evidence" value="ECO:0007669"/>
    <property type="project" value="TreeGrafter"/>
</dbReference>
<feature type="domain" description="Cyclic nucleotide-binding" evidence="14">
    <location>
        <begin position="590"/>
        <end position="637"/>
    </location>
</feature>
<dbReference type="InterPro" id="IPR000595">
    <property type="entry name" value="cNMP-bd_dom"/>
</dbReference>
<evidence type="ECO:0000256" key="6">
    <source>
        <dbReference type="ARBA" id="ARBA00022882"/>
    </source>
</evidence>
<dbReference type="PRINTS" id="PR01463">
    <property type="entry name" value="EAGCHANLFMLY"/>
</dbReference>
<dbReference type="Gene3D" id="1.10.287.630">
    <property type="entry name" value="Helix hairpin bin"/>
    <property type="match status" value="1"/>
</dbReference>
<evidence type="ECO:0000256" key="8">
    <source>
        <dbReference type="ARBA" id="ARBA00022989"/>
    </source>
</evidence>
<evidence type="ECO:0000256" key="9">
    <source>
        <dbReference type="ARBA" id="ARBA00023065"/>
    </source>
</evidence>
<feature type="transmembrane region" description="Helical" evidence="13">
    <location>
        <begin position="487"/>
        <end position="505"/>
    </location>
</feature>
<dbReference type="Pfam" id="PF00520">
    <property type="entry name" value="Ion_trans"/>
    <property type="match status" value="1"/>
</dbReference>
<evidence type="ECO:0000256" key="12">
    <source>
        <dbReference type="SAM" id="MobiDB-lite"/>
    </source>
</evidence>
<evidence type="ECO:0000256" key="4">
    <source>
        <dbReference type="ARBA" id="ARBA00022692"/>
    </source>
</evidence>
<keyword evidence="10 13" id="KW-0472">Membrane</keyword>
<dbReference type="PANTHER" id="PTHR10217:SF435">
    <property type="entry name" value="POTASSIUM VOLTAGE-GATED CHANNEL PROTEIN EAG"/>
    <property type="match status" value="1"/>
</dbReference>
<reference evidence="15" key="1">
    <citation type="submission" date="2014-05" db="EMBL/GenBank/DDBJ databases">
        <title>The transcriptome of the halophilic microalga Tetraselmis sp. GSL018 isolated from the Great Salt Lake, Utah.</title>
        <authorList>
            <person name="Jinkerson R.E."/>
            <person name="D'Adamo S."/>
            <person name="Posewitz M.C."/>
        </authorList>
    </citation>
    <scope>NUCLEOTIDE SEQUENCE</scope>
    <source>
        <strain evidence="15">GSL018</strain>
    </source>
</reference>
<dbReference type="GO" id="GO:0005886">
    <property type="term" value="C:plasma membrane"/>
    <property type="evidence" value="ECO:0007669"/>
    <property type="project" value="TreeGrafter"/>
</dbReference>
<evidence type="ECO:0000256" key="13">
    <source>
        <dbReference type="SAM" id="Phobius"/>
    </source>
</evidence>
<name>A0A061SKJ4_9CHLO</name>
<comment type="subcellular location">
    <subcellularLocation>
        <location evidence="1">Membrane</location>
        <topology evidence="1">Multi-pass membrane protein</topology>
    </subcellularLocation>
</comment>
<dbReference type="FunFam" id="1.10.287.70:FF:000123">
    <property type="entry name" value="Potassium channel KAT3"/>
    <property type="match status" value="1"/>
</dbReference>
<accession>A0A061SKJ4</accession>
<feature type="region of interest" description="Disordered" evidence="12">
    <location>
        <begin position="1017"/>
        <end position="1059"/>
    </location>
</feature>
<dbReference type="Gene3D" id="2.60.120.10">
    <property type="entry name" value="Jelly Rolls"/>
    <property type="match status" value="2"/>
</dbReference>
<dbReference type="EMBL" id="GBEZ01001767">
    <property type="protein sequence ID" value="JAC83236.1"/>
    <property type="molecule type" value="Transcribed_RNA"/>
</dbReference>
<evidence type="ECO:0000256" key="7">
    <source>
        <dbReference type="ARBA" id="ARBA00022958"/>
    </source>
</evidence>
<dbReference type="PROSITE" id="PS50042">
    <property type="entry name" value="CNMP_BINDING_3"/>
    <property type="match status" value="2"/>
</dbReference>
<dbReference type="InterPro" id="IPR003938">
    <property type="entry name" value="K_chnl_volt-dep_EAG/ELK/ERG"/>
</dbReference>
<dbReference type="Gene3D" id="1.10.287.70">
    <property type="match status" value="1"/>
</dbReference>
<proteinExistence type="predicted"/>
<dbReference type="PANTHER" id="PTHR10217">
    <property type="entry name" value="VOLTAGE AND LIGAND GATED POTASSIUM CHANNEL"/>
    <property type="match status" value="1"/>
</dbReference>
<dbReference type="InterPro" id="IPR018490">
    <property type="entry name" value="cNMP-bd_dom_sf"/>
</dbReference>
<feature type="transmembrane region" description="Helical" evidence="13">
    <location>
        <begin position="257"/>
        <end position="279"/>
    </location>
</feature>
<dbReference type="SUPFAM" id="SSF81324">
    <property type="entry name" value="Voltage-gated potassium channels"/>
    <property type="match status" value="1"/>
</dbReference>
<dbReference type="AlphaFoldDB" id="A0A061SKJ4"/>
<keyword evidence="7" id="KW-0630">Potassium</keyword>
<evidence type="ECO:0000256" key="3">
    <source>
        <dbReference type="ARBA" id="ARBA00022538"/>
    </source>
</evidence>
<feature type="compositionally biased region" description="Polar residues" evidence="12">
    <location>
        <begin position="1024"/>
        <end position="1037"/>
    </location>
</feature>
<organism evidence="15">
    <name type="scientific">Tetraselmis sp. GSL018</name>
    <dbReference type="NCBI Taxonomy" id="582737"/>
    <lineage>
        <taxon>Eukaryota</taxon>
        <taxon>Viridiplantae</taxon>
        <taxon>Chlorophyta</taxon>
        <taxon>core chlorophytes</taxon>
        <taxon>Chlorodendrophyceae</taxon>
        <taxon>Chlorodendrales</taxon>
        <taxon>Chlorodendraceae</taxon>
        <taxon>Tetraselmis</taxon>
    </lineage>
</organism>
<feature type="compositionally biased region" description="Low complexity" evidence="12">
    <location>
        <begin position="54"/>
        <end position="65"/>
    </location>
</feature>
<dbReference type="InterPro" id="IPR050818">
    <property type="entry name" value="KCNH_animal-type"/>
</dbReference>
<evidence type="ECO:0000256" key="2">
    <source>
        <dbReference type="ARBA" id="ARBA00022448"/>
    </source>
</evidence>
<dbReference type="InterPro" id="IPR018488">
    <property type="entry name" value="cNMP-bd_CS"/>
</dbReference>
<keyword evidence="5" id="KW-0631">Potassium channel</keyword>
<evidence type="ECO:0000313" key="15">
    <source>
        <dbReference type="EMBL" id="JAC83236.1"/>
    </source>
</evidence>
<evidence type="ECO:0000256" key="11">
    <source>
        <dbReference type="ARBA" id="ARBA00023303"/>
    </source>
</evidence>
<dbReference type="PROSITE" id="PS00888">
    <property type="entry name" value="CNMP_BINDING_1"/>
    <property type="match status" value="1"/>
</dbReference>
<keyword evidence="6" id="KW-0851">Voltage-gated channel</keyword>